<dbReference type="EMBL" id="JAJGNA010000017">
    <property type="protein sequence ID" value="MCC4309483.1"/>
    <property type="molecule type" value="Genomic_DNA"/>
</dbReference>
<sequence>MTSSLPTAAGGHRLRIGRYSEPGRAYLVTTVVRSRQRRFLDMGDALATVRCLRTMDAQGLSRTLCYVLMPDHLHWLMVLGEGVSLSEVMRRFKSYSGRRLGGPVWQRGFHDRALRREADLLPAARYVVANPLRAGLVRRLGDYPYWDAVWLEGGG</sequence>
<accession>A0A9Q3YSC4</accession>
<feature type="domain" description="Transposase IS200-like" evidence="1">
    <location>
        <begin position="21"/>
        <end position="130"/>
    </location>
</feature>
<dbReference type="AlphaFoldDB" id="A0A9Q3YSC4"/>
<organism evidence="2 3">
    <name type="scientific">Alloalcanivorax marinus</name>
    <dbReference type="NCBI Taxonomy" id="1177169"/>
    <lineage>
        <taxon>Bacteria</taxon>
        <taxon>Pseudomonadati</taxon>
        <taxon>Pseudomonadota</taxon>
        <taxon>Gammaproteobacteria</taxon>
        <taxon>Oceanospirillales</taxon>
        <taxon>Alcanivoracaceae</taxon>
        <taxon>Alloalcanivorax</taxon>
    </lineage>
</organism>
<dbReference type="InterPro" id="IPR002686">
    <property type="entry name" value="Transposase_17"/>
</dbReference>
<dbReference type="NCBIfam" id="NF047646">
    <property type="entry name" value="REP_Tyr_transpos"/>
    <property type="match status" value="1"/>
</dbReference>
<evidence type="ECO:0000313" key="2">
    <source>
        <dbReference type="EMBL" id="MCC4309483.1"/>
    </source>
</evidence>
<name>A0A9Q3YSC4_9GAMM</name>
<evidence type="ECO:0000259" key="1">
    <source>
        <dbReference type="SMART" id="SM01321"/>
    </source>
</evidence>
<dbReference type="InterPro" id="IPR052715">
    <property type="entry name" value="RAYT_transposase"/>
</dbReference>
<reference evidence="2" key="1">
    <citation type="submission" date="2021-10" db="EMBL/GenBank/DDBJ databases">
        <title>The diversity and Nitrogen Metabolism of Culturable Nitrate-Utilizing Bacteria Within the Oxygen Minimum Zone of the Changjiang (Yangtze River)Estuary.</title>
        <authorList>
            <person name="Zhang D."/>
            <person name="Zheng J."/>
            <person name="Liu S."/>
            <person name="He W."/>
        </authorList>
    </citation>
    <scope>NUCLEOTIDE SEQUENCE</scope>
    <source>
        <strain evidence="2">FXH-223</strain>
    </source>
</reference>
<dbReference type="Proteomes" id="UP001108027">
    <property type="component" value="Unassembled WGS sequence"/>
</dbReference>
<dbReference type="GO" id="GO:0004803">
    <property type="term" value="F:transposase activity"/>
    <property type="evidence" value="ECO:0007669"/>
    <property type="project" value="InterPro"/>
</dbReference>
<dbReference type="InterPro" id="IPR036515">
    <property type="entry name" value="Transposase_17_sf"/>
</dbReference>
<comment type="caution">
    <text evidence="2">The sequence shown here is derived from an EMBL/GenBank/DDBJ whole genome shotgun (WGS) entry which is preliminary data.</text>
</comment>
<dbReference type="Pfam" id="PF01797">
    <property type="entry name" value="Y1_Tnp"/>
    <property type="match status" value="1"/>
</dbReference>
<keyword evidence="3" id="KW-1185">Reference proteome</keyword>
<proteinExistence type="predicted"/>
<evidence type="ECO:0000313" key="3">
    <source>
        <dbReference type="Proteomes" id="UP001108027"/>
    </source>
</evidence>
<dbReference type="SUPFAM" id="SSF143422">
    <property type="entry name" value="Transposase IS200-like"/>
    <property type="match status" value="1"/>
</dbReference>
<dbReference type="GO" id="GO:0043565">
    <property type="term" value="F:sequence-specific DNA binding"/>
    <property type="evidence" value="ECO:0007669"/>
    <property type="project" value="TreeGrafter"/>
</dbReference>
<dbReference type="Gene3D" id="3.30.70.1290">
    <property type="entry name" value="Transposase IS200-like"/>
    <property type="match status" value="1"/>
</dbReference>
<dbReference type="SMART" id="SM01321">
    <property type="entry name" value="Y1_Tnp"/>
    <property type="match status" value="1"/>
</dbReference>
<dbReference type="RefSeq" id="WP_228234356.1">
    <property type="nucleotide sequence ID" value="NZ_ARXL01000040.1"/>
</dbReference>
<dbReference type="GO" id="GO:0006313">
    <property type="term" value="P:DNA transposition"/>
    <property type="evidence" value="ECO:0007669"/>
    <property type="project" value="InterPro"/>
</dbReference>
<dbReference type="PANTHER" id="PTHR36966">
    <property type="entry name" value="REP-ASSOCIATED TYROSINE TRANSPOSASE"/>
    <property type="match status" value="1"/>
</dbReference>
<dbReference type="PANTHER" id="PTHR36966:SF1">
    <property type="entry name" value="REP-ASSOCIATED TYROSINE TRANSPOSASE"/>
    <property type="match status" value="1"/>
</dbReference>
<protein>
    <submittedName>
        <fullName evidence="2">Transposase</fullName>
    </submittedName>
</protein>
<gene>
    <name evidence="2" type="ORF">LL252_12980</name>
</gene>